<feature type="compositionally biased region" description="Polar residues" evidence="9">
    <location>
        <begin position="328"/>
        <end position="340"/>
    </location>
</feature>
<evidence type="ECO:0000259" key="10">
    <source>
        <dbReference type="SMART" id="SM00864"/>
    </source>
</evidence>
<dbReference type="FunFam" id="3.40.50.1440:FF:000023">
    <property type="entry name" value="Cell division protein FtsZ"/>
    <property type="match status" value="1"/>
</dbReference>
<evidence type="ECO:0000313" key="12">
    <source>
        <dbReference type="EMBL" id="CAI7988895.1"/>
    </source>
</evidence>
<organism evidence="12 13">
    <name type="scientific">Geodia barretti</name>
    <name type="common">Barrett's horny sponge</name>
    <dbReference type="NCBI Taxonomy" id="519541"/>
    <lineage>
        <taxon>Eukaryota</taxon>
        <taxon>Metazoa</taxon>
        <taxon>Porifera</taxon>
        <taxon>Demospongiae</taxon>
        <taxon>Heteroscleromorpha</taxon>
        <taxon>Tetractinellida</taxon>
        <taxon>Astrophorina</taxon>
        <taxon>Geodiidae</taxon>
        <taxon>Geodia</taxon>
    </lineage>
</organism>
<reference evidence="12" key="1">
    <citation type="submission" date="2023-03" db="EMBL/GenBank/DDBJ databases">
        <authorList>
            <person name="Steffen K."/>
            <person name="Cardenas P."/>
        </authorList>
    </citation>
    <scope>NUCLEOTIDE SEQUENCE</scope>
</reference>
<dbReference type="CDD" id="cd02201">
    <property type="entry name" value="FtsZ_type1"/>
    <property type="match status" value="1"/>
</dbReference>
<dbReference type="Proteomes" id="UP001174909">
    <property type="component" value="Unassembled WGS sequence"/>
</dbReference>
<dbReference type="GO" id="GO:0005737">
    <property type="term" value="C:cytoplasm"/>
    <property type="evidence" value="ECO:0007669"/>
    <property type="project" value="UniProtKB-SubCell"/>
</dbReference>
<dbReference type="SMART" id="SM00865">
    <property type="entry name" value="Tubulin_C"/>
    <property type="match status" value="1"/>
</dbReference>
<feature type="domain" description="Tubulin/FtsZ 2-layer sandwich" evidence="11">
    <location>
        <begin position="207"/>
        <end position="325"/>
    </location>
</feature>
<dbReference type="InterPro" id="IPR024757">
    <property type="entry name" value="FtsZ_C"/>
</dbReference>
<evidence type="ECO:0000256" key="4">
    <source>
        <dbReference type="ARBA" id="ARBA00022618"/>
    </source>
</evidence>
<dbReference type="GO" id="GO:0005525">
    <property type="term" value="F:GTP binding"/>
    <property type="evidence" value="ECO:0007669"/>
    <property type="project" value="UniProtKB-KW"/>
</dbReference>
<keyword evidence="13" id="KW-1185">Reference proteome</keyword>
<dbReference type="Gene3D" id="3.30.1330.20">
    <property type="entry name" value="Tubulin/FtsZ, C-terminal domain"/>
    <property type="match status" value="1"/>
</dbReference>
<dbReference type="NCBIfam" id="TIGR00065">
    <property type="entry name" value="ftsZ"/>
    <property type="match status" value="1"/>
</dbReference>
<dbReference type="InterPro" id="IPR037103">
    <property type="entry name" value="Tubulin/FtsZ-like_C"/>
</dbReference>
<keyword evidence="6" id="KW-0342">GTP-binding</keyword>
<comment type="caution">
    <text evidence="12">The sequence shown here is derived from an EMBL/GenBank/DDBJ whole genome shotgun (WGS) entry which is preliminary data.</text>
</comment>
<dbReference type="PRINTS" id="PR00423">
    <property type="entry name" value="CELLDVISFTSZ"/>
</dbReference>
<dbReference type="PROSITE" id="PS01135">
    <property type="entry name" value="FTSZ_2"/>
    <property type="match status" value="1"/>
</dbReference>
<dbReference type="HAMAP" id="MF_00909">
    <property type="entry name" value="FtsZ"/>
    <property type="match status" value="1"/>
</dbReference>
<evidence type="ECO:0000259" key="11">
    <source>
        <dbReference type="SMART" id="SM00865"/>
    </source>
</evidence>
<feature type="region of interest" description="Disordered" evidence="9">
    <location>
        <begin position="360"/>
        <end position="384"/>
    </location>
</feature>
<proteinExistence type="inferred from homology"/>
<dbReference type="InterPro" id="IPR036525">
    <property type="entry name" value="Tubulin/FtsZ_GTPase_sf"/>
</dbReference>
<dbReference type="InterPro" id="IPR020805">
    <property type="entry name" value="Cell_div_FtsZ_CS"/>
</dbReference>
<sequence length="409" mass="43208">MFEMVEPIDSGARIKAIGIGGGGGNAINTMVEVGLKGVDFIVANTDSQALDASKADIKVQIGDSLTKGLGAGANPEVGRRAAMEDKERIREYLTGADMIFITAGMGGGTGTGGAPVIASVAREVGALTVGVVTKPFIFEGKRRMQQAEEGIRELKDKVDTLVVIPNQRLLSIAGKSTTLLETFKVADSVVTQAVRGIADLIVTPGLINLDFADIRTVMKEMGFALMGAASATGENRAIEAAQQAISSPLLEDVSINGARGVLINVTGGPDMSLFEVNEAATLIQAEAHDDATIIFGAVIDESLEDELRITVIATGFGDSGVRMPEPTPTEQRQAPTQKQGSLGLGLRDTKGRKVVHLGTLEDDGFGEPNWQRGDSGKDSGTSKVTYDLKEEEVTEDDFDIPTFLRKRMD</sequence>
<keyword evidence="3" id="KW-0963">Cytoplasm</keyword>
<dbReference type="GO" id="GO:0051301">
    <property type="term" value="P:cell division"/>
    <property type="evidence" value="ECO:0007669"/>
    <property type="project" value="UniProtKB-KW"/>
</dbReference>
<dbReference type="SUPFAM" id="SSF55307">
    <property type="entry name" value="Tubulin C-terminal domain-like"/>
    <property type="match status" value="1"/>
</dbReference>
<evidence type="ECO:0000256" key="8">
    <source>
        <dbReference type="ARBA" id="ARBA00023306"/>
    </source>
</evidence>
<dbReference type="Pfam" id="PF12327">
    <property type="entry name" value="FtsZ_C"/>
    <property type="match status" value="1"/>
</dbReference>
<comment type="similarity">
    <text evidence="2">Belongs to the FtsZ family.</text>
</comment>
<keyword evidence="5" id="KW-0547">Nucleotide-binding</keyword>
<feature type="region of interest" description="Disordered" evidence="9">
    <location>
        <begin position="318"/>
        <end position="344"/>
    </location>
</feature>
<accession>A0AA35VZQ7</accession>
<evidence type="ECO:0000256" key="3">
    <source>
        <dbReference type="ARBA" id="ARBA00022490"/>
    </source>
</evidence>
<feature type="domain" description="Tubulin/FtsZ GTPase" evidence="10">
    <location>
        <begin position="13"/>
        <end position="205"/>
    </location>
</feature>
<dbReference type="GO" id="GO:0003924">
    <property type="term" value="F:GTPase activity"/>
    <property type="evidence" value="ECO:0007669"/>
    <property type="project" value="InterPro"/>
</dbReference>
<evidence type="ECO:0000256" key="1">
    <source>
        <dbReference type="ARBA" id="ARBA00004496"/>
    </source>
</evidence>
<gene>
    <name evidence="12" type="ORF">GBAR_LOCUS74</name>
</gene>
<evidence type="ECO:0000256" key="9">
    <source>
        <dbReference type="SAM" id="MobiDB-lite"/>
    </source>
</evidence>
<dbReference type="SMART" id="SM00864">
    <property type="entry name" value="Tubulin"/>
    <property type="match status" value="1"/>
</dbReference>
<dbReference type="PROSITE" id="PS01134">
    <property type="entry name" value="FTSZ_1"/>
    <property type="match status" value="1"/>
</dbReference>
<dbReference type="InterPro" id="IPR008280">
    <property type="entry name" value="Tub_FtsZ_C"/>
</dbReference>
<dbReference type="SUPFAM" id="SSF52490">
    <property type="entry name" value="Tubulin nucleotide-binding domain-like"/>
    <property type="match status" value="1"/>
</dbReference>
<evidence type="ECO:0000256" key="7">
    <source>
        <dbReference type="ARBA" id="ARBA00023210"/>
    </source>
</evidence>
<dbReference type="PANTHER" id="PTHR30314:SF3">
    <property type="entry name" value="MITOCHONDRIAL DIVISION PROTEIN FSZA"/>
    <property type="match status" value="1"/>
</dbReference>
<evidence type="ECO:0000256" key="2">
    <source>
        <dbReference type="ARBA" id="ARBA00009690"/>
    </source>
</evidence>
<evidence type="ECO:0000256" key="6">
    <source>
        <dbReference type="ARBA" id="ARBA00023134"/>
    </source>
</evidence>
<keyword evidence="7" id="KW-0717">Septation</keyword>
<dbReference type="InterPro" id="IPR045061">
    <property type="entry name" value="FtsZ/CetZ"/>
</dbReference>
<dbReference type="Gene3D" id="3.40.50.1440">
    <property type="entry name" value="Tubulin/FtsZ, GTPase domain"/>
    <property type="match status" value="1"/>
</dbReference>
<dbReference type="InterPro" id="IPR000158">
    <property type="entry name" value="Cell_div_FtsZ"/>
</dbReference>
<keyword evidence="4 12" id="KW-0132">Cell division</keyword>
<evidence type="ECO:0000256" key="5">
    <source>
        <dbReference type="ARBA" id="ARBA00022741"/>
    </source>
</evidence>
<name>A0AA35VZQ7_GEOBA</name>
<evidence type="ECO:0000313" key="13">
    <source>
        <dbReference type="Proteomes" id="UP001174909"/>
    </source>
</evidence>
<dbReference type="EMBL" id="CASHTH010000012">
    <property type="protein sequence ID" value="CAI7988895.1"/>
    <property type="molecule type" value="Genomic_DNA"/>
</dbReference>
<protein>
    <submittedName>
        <fullName evidence="12">Cell division protein FtsZ</fullName>
    </submittedName>
</protein>
<dbReference type="InterPro" id="IPR018316">
    <property type="entry name" value="Tubulin/FtsZ_2-layer-sand-dom"/>
</dbReference>
<keyword evidence="8" id="KW-0131">Cell cycle</keyword>
<comment type="subcellular location">
    <subcellularLocation>
        <location evidence="1">Cytoplasm</location>
    </subcellularLocation>
</comment>
<dbReference type="Pfam" id="PF00091">
    <property type="entry name" value="Tubulin"/>
    <property type="match status" value="1"/>
</dbReference>
<dbReference type="AlphaFoldDB" id="A0AA35VZQ7"/>
<dbReference type="PANTHER" id="PTHR30314">
    <property type="entry name" value="CELL DIVISION PROTEIN FTSZ-RELATED"/>
    <property type="match status" value="1"/>
</dbReference>
<dbReference type="InterPro" id="IPR003008">
    <property type="entry name" value="Tubulin_FtsZ_GTPase"/>
</dbReference>
<dbReference type="GO" id="GO:0032153">
    <property type="term" value="C:cell division site"/>
    <property type="evidence" value="ECO:0007669"/>
    <property type="project" value="TreeGrafter"/>
</dbReference>